<evidence type="ECO:0000313" key="1">
    <source>
        <dbReference type="EMBL" id="MBB3056807.1"/>
    </source>
</evidence>
<dbReference type="AlphaFoldDB" id="A0A839SJZ1"/>
<sequence>MYENIVHLKIISNNEVEFPMSKFNFIIRYSAFDIQITRPTPLYPNS</sequence>
<name>A0A839SJZ1_9SPHI</name>
<dbReference type="EMBL" id="JACHWX010000009">
    <property type="protein sequence ID" value="MBB3056807.1"/>
    <property type="molecule type" value="Genomic_DNA"/>
</dbReference>
<protein>
    <submittedName>
        <fullName evidence="1">Uncharacterized protein</fullName>
    </submittedName>
</protein>
<proteinExistence type="predicted"/>
<reference evidence="1" key="1">
    <citation type="submission" date="2020-08" db="EMBL/GenBank/DDBJ databases">
        <title>Genomic Encyclopedia of Type Strains, Phase III (KMG-III): the genomes of soil and plant-associated and newly described type strains.</title>
        <authorList>
            <person name="Whitman W."/>
        </authorList>
    </citation>
    <scope>NUCLEOTIDE SEQUENCE [LARGE SCALE GENOMIC DNA]</scope>
    <source>
        <strain evidence="1">CECT 8628</strain>
    </source>
</reference>
<dbReference type="Proteomes" id="UP000539265">
    <property type="component" value="Unassembled WGS sequence"/>
</dbReference>
<accession>A0A839SJZ1</accession>
<comment type="caution">
    <text evidence="1">The sequence shown here is derived from an EMBL/GenBank/DDBJ whole genome shotgun (WGS) entry which is preliminary data.</text>
</comment>
<organism evidence="1 2">
    <name type="scientific">Mucilaginibacter gotjawali</name>
    <dbReference type="NCBI Taxonomy" id="1550579"/>
    <lineage>
        <taxon>Bacteria</taxon>
        <taxon>Pseudomonadati</taxon>
        <taxon>Bacteroidota</taxon>
        <taxon>Sphingobacteriia</taxon>
        <taxon>Sphingobacteriales</taxon>
        <taxon>Sphingobacteriaceae</taxon>
        <taxon>Mucilaginibacter</taxon>
    </lineage>
</organism>
<evidence type="ECO:0000313" key="2">
    <source>
        <dbReference type="Proteomes" id="UP000539265"/>
    </source>
</evidence>
<gene>
    <name evidence="1" type="ORF">FHS11_003233</name>
</gene>
<keyword evidence="2" id="KW-1185">Reference proteome</keyword>